<evidence type="ECO:0000313" key="3">
    <source>
        <dbReference type="Proteomes" id="UP001501074"/>
    </source>
</evidence>
<keyword evidence="3" id="KW-1185">Reference proteome</keyword>
<dbReference type="RefSeq" id="WP_231482482.1">
    <property type="nucleotide sequence ID" value="NZ_BAAAZO010000006.1"/>
</dbReference>
<protein>
    <submittedName>
        <fullName evidence="2">Acyl-CoA carboxylase subunit epsilon</fullName>
    </submittedName>
</protein>
<dbReference type="Pfam" id="PF13822">
    <property type="entry name" value="ACC_epsilon"/>
    <property type="match status" value="1"/>
</dbReference>
<comment type="caution">
    <text evidence="2">The sequence shown here is derived from an EMBL/GenBank/DDBJ whole genome shotgun (WGS) entry which is preliminary data.</text>
</comment>
<name>A0ABP6ZS28_9ACTN</name>
<dbReference type="Proteomes" id="UP001501074">
    <property type="component" value="Unassembled WGS sequence"/>
</dbReference>
<feature type="region of interest" description="Disordered" evidence="1">
    <location>
        <begin position="36"/>
        <end position="76"/>
    </location>
</feature>
<evidence type="ECO:0000313" key="2">
    <source>
        <dbReference type="EMBL" id="GAA3617380.1"/>
    </source>
</evidence>
<sequence length="76" mass="8079">MLEDESTERPLLRLVRGDATEEEVAALLAVIRTVGSSDGSLGQEAGPTSSWTDRASLTRQQLSPGPGAWRASGRAR</sequence>
<dbReference type="EMBL" id="BAAAZO010000006">
    <property type="protein sequence ID" value="GAA3617380.1"/>
    <property type="molecule type" value="Genomic_DNA"/>
</dbReference>
<gene>
    <name evidence="2" type="ORF">GCM10022223_37480</name>
</gene>
<evidence type="ECO:0000256" key="1">
    <source>
        <dbReference type="SAM" id="MobiDB-lite"/>
    </source>
</evidence>
<organism evidence="2 3">
    <name type="scientific">Kineosporia mesophila</name>
    <dbReference type="NCBI Taxonomy" id="566012"/>
    <lineage>
        <taxon>Bacteria</taxon>
        <taxon>Bacillati</taxon>
        <taxon>Actinomycetota</taxon>
        <taxon>Actinomycetes</taxon>
        <taxon>Kineosporiales</taxon>
        <taxon>Kineosporiaceae</taxon>
        <taxon>Kineosporia</taxon>
    </lineage>
</organism>
<feature type="compositionally biased region" description="Polar residues" evidence="1">
    <location>
        <begin position="36"/>
        <end position="63"/>
    </location>
</feature>
<proteinExistence type="predicted"/>
<dbReference type="InterPro" id="IPR032716">
    <property type="entry name" value="ACC_epsilon"/>
</dbReference>
<reference evidence="3" key="1">
    <citation type="journal article" date="2019" name="Int. J. Syst. Evol. Microbiol.">
        <title>The Global Catalogue of Microorganisms (GCM) 10K type strain sequencing project: providing services to taxonomists for standard genome sequencing and annotation.</title>
        <authorList>
            <consortium name="The Broad Institute Genomics Platform"/>
            <consortium name="The Broad Institute Genome Sequencing Center for Infectious Disease"/>
            <person name="Wu L."/>
            <person name="Ma J."/>
        </authorList>
    </citation>
    <scope>NUCLEOTIDE SEQUENCE [LARGE SCALE GENOMIC DNA]</scope>
    <source>
        <strain evidence="3">JCM 16902</strain>
    </source>
</reference>
<accession>A0ABP6ZS28</accession>